<dbReference type="RefSeq" id="WP_167476363.1">
    <property type="nucleotide sequence ID" value="NZ_CP046172.1"/>
</dbReference>
<dbReference type="EMBL" id="CP046172">
    <property type="protein sequence ID" value="QIS13886.1"/>
    <property type="molecule type" value="Genomic_DNA"/>
</dbReference>
<sequence length="64" mass="7054">MLAAYEAALQDKEPKVAHAMRDLTADPRVQSVRMFADANISQPPAEDDLDISVWVGSAAVERVW</sequence>
<dbReference type="KEGG" id="nah:F5544_30205"/>
<keyword evidence="2" id="KW-1185">Reference proteome</keyword>
<proteinExistence type="predicted"/>
<organism evidence="1 2">
    <name type="scientific">Nocardia arthritidis</name>
    <dbReference type="NCBI Taxonomy" id="228602"/>
    <lineage>
        <taxon>Bacteria</taxon>
        <taxon>Bacillati</taxon>
        <taxon>Actinomycetota</taxon>
        <taxon>Actinomycetes</taxon>
        <taxon>Mycobacteriales</taxon>
        <taxon>Nocardiaceae</taxon>
        <taxon>Nocardia</taxon>
    </lineage>
</organism>
<name>A0A6G9YLI1_9NOCA</name>
<evidence type="ECO:0000313" key="1">
    <source>
        <dbReference type="EMBL" id="QIS13886.1"/>
    </source>
</evidence>
<evidence type="ECO:0000313" key="2">
    <source>
        <dbReference type="Proteomes" id="UP000503540"/>
    </source>
</evidence>
<accession>A0A6G9YLI1</accession>
<reference evidence="1 2" key="1">
    <citation type="journal article" date="2019" name="ACS Chem. Biol.">
        <title>Identification and Mobilization of a Cryptic Antibiotic Biosynthesis Gene Locus from a Human-Pathogenic Nocardia Isolate.</title>
        <authorList>
            <person name="Herisse M."/>
            <person name="Ishida K."/>
            <person name="Porter J.L."/>
            <person name="Howden B."/>
            <person name="Hertweck C."/>
            <person name="Stinear T.P."/>
            <person name="Pidot S.J."/>
        </authorList>
    </citation>
    <scope>NUCLEOTIDE SEQUENCE [LARGE SCALE GENOMIC DNA]</scope>
    <source>
        <strain evidence="1 2">AUSMDU00012717</strain>
    </source>
</reference>
<protein>
    <submittedName>
        <fullName evidence="1">Uncharacterized protein</fullName>
    </submittedName>
</protein>
<gene>
    <name evidence="1" type="ORF">F5544_30205</name>
</gene>
<dbReference type="AlphaFoldDB" id="A0A6G9YLI1"/>
<dbReference type="Proteomes" id="UP000503540">
    <property type="component" value="Chromosome"/>
</dbReference>